<evidence type="ECO:0000313" key="2">
    <source>
        <dbReference type="Proteomes" id="UP001597145"/>
    </source>
</evidence>
<sequence>MAPVGSGLRASAASRSARYTVMVPDQRVDFRVAAAMAVTLDALQSR</sequence>
<reference evidence="2" key="1">
    <citation type="journal article" date="2019" name="Int. J. Syst. Evol. Microbiol.">
        <title>The Global Catalogue of Microorganisms (GCM) 10K type strain sequencing project: providing services to taxonomists for standard genome sequencing and annotation.</title>
        <authorList>
            <consortium name="The Broad Institute Genomics Platform"/>
            <consortium name="The Broad Institute Genome Sequencing Center for Infectious Disease"/>
            <person name="Wu L."/>
            <person name="Ma J."/>
        </authorList>
    </citation>
    <scope>NUCLEOTIDE SEQUENCE [LARGE SCALE GENOMIC DNA]</scope>
    <source>
        <strain evidence="2">JCM 12165</strain>
    </source>
</reference>
<evidence type="ECO:0000313" key="1">
    <source>
        <dbReference type="EMBL" id="MFD1533884.1"/>
    </source>
</evidence>
<organism evidence="1 2">
    <name type="scientific">Pseudonocardia aurantiaca</name>
    <dbReference type="NCBI Taxonomy" id="75290"/>
    <lineage>
        <taxon>Bacteria</taxon>
        <taxon>Bacillati</taxon>
        <taxon>Actinomycetota</taxon>
        <taxon>Actinomycetes</taxon>
        <taxon>Pseudonocardiales</taxon>
        <taxon>Pseudonocardiaceae</taxon>
        <taxon>Pseudonocardia</taxon>
    </lineage>
</organism>
<dbReference type="RefSeq" id="WP_343977724.1">
    <property type="nucleotide sequence ID" value="NZ_BAAAJG010000009.1"/>
</dbReference>
<dbReference type="Proteomes" id="UP001597145">
    <property type="component" value="Unassembled WGS sequence"/>
</dbReference>
<dbReference type="EMBL" id="JBHUCP010000026">
    <property type="protein sequence ID" value="MFD1533884.1"/>
    <property type="molecule type" value="Genomic_DNA"/>
</dbReference>
<keyword evidence="2" id="KW-1185">Reference proteome</keyword>
<proteinExistence type="predicted"/>
<name>A0ABW4FTQ3_9PSEU</name>
<protein>
    <submittedName>
        <fullName evidence="1">Uncharacterized protein</fullName>
    </submittedName>
</protein>
<comment type="caution">
    <text evidence="1">The sequence shown here is derived from an EMBL/GenBank/DDBJ whole genome shotgun (WGS) entry which is preliminary data.</text>
</comment>
<accession>A0ABW4FTQ3</accession>
<gene>
    <name evidence="1" type="ORF">ACFSCY_31155</name>
</gene>